<keyword evidence="2 3" id="KW-0040">ANK repeat</keyword>
<dbReference type="AlphaFoldDB" id="A0A846QLA4"/>
<evidence type="ECO:0000313" key="5">
    <source>
        <dbReference type="Proteomes" id="UP000580856"/>
    </source>
</evidence>
<dbReference type="Gene3D" id="1.25.40.20">
    <property type="entry name" value="Ankyrin repeat-containing domain"/>
    <property type="match status" value="1"/>
</dbReference>
<dbReference type="PROSITE" id="PS50088">
    <property type="entry name" value="ANK_REPEAT"/>
    <property type="match status" value="2"/>
</dbReference>
<dbReference type="PRINTS" id="PR01415">
    <property type="entry name" value="ANKYRIN"/>
</dbReference>
<dbReference type="SUPFAM" id="SSF48403">
    <property type="entry name" value="Ankyrin repeat"/>
    <property type="match status" value="1"/>
</dbReference>
<dbReference type="EMBL" id="JAATJA010000001">
    <property type="protein sequence ID" value="NJB67242.1"/>
    <property type="molecule type" value="Genomic_DNA"/>
</dbReference>
<sequence length="167" mass="17716">MHDDNARFGMLMTAILDANPAGVSRAIASGAKVNALNDDGESPLCVAAYEGHAEIVGLLLANGADPDARNAFNEPPLVTASMEGHAEVVRMLLEHGASIDATDEDGYTALYLAVFYGHTAVEKLLREHVHRLKDASPNHPDATPRHKGFGARLLALIPHRGHLATVG</sequence>
<dbReference type="Pfam" id="PF12796">
    <property type="entry name" value="Ank_2"/>
    <property type="match status" value="1"/>
</dbReference>
<dbReference type="SMART" id="SM00248">
    <property type="entry name" value="ANK"/>
    <property type="match status" value="3"/>
</dbReference>
<proteinExistence type="predicted"/>
<dbReference type="Proteomes" id="UP000580856">
    <property type="component" value="Unassembled WGS sequence"/>
</dbReference>
<feature type="repeat" description="ANK" evidence="3">
    <location>
        <begin position="72"/>
        <end position="104"/>
    </location>
</feature>
<organism evidence="4 5">
    <name type="scientific">Desulfobaculum xiamenense</name>
    <dbReference type="NCBI Taxonomy" id="995050"/>
    <lineage>
        <taxon>Bacteria</taxon>
        <taxon>Pseudomonadati</taxon>
        <taxon>Thermodesulfobacteriota</taxon>
        <taxon>Desulfovibrionia</taxon>
        <taxon>Desulfovibrionales</taxon>
        <taxon>Desulfovibrionaceae</taxon>
        <taxon>Desulfobaculum</taxon>
    </lineage>
</organism>
<accession>A0A846QLA4</accession>
<dbReference type="InterPro" id="IPR036770">
    <property type="entry name" value="Ankyrin_rpt-contain_sf"/>
</dbReference>
<dbReference type="PROSITE" id="PS50297">
    <property type="entry name" value="ANK_REP_REGION"/>
    <property type="match status" value="2"/>
</dbReference>
<reference evidence="4 5" key="1">
    <citation type="submission" date="2020-03" db="EMBL/GenBank/DDBJ databases">
        <title>Genomic Encyclopedia of Type Strains, Phase IV (KMG-IV): sequencing the most valuable type-strain genomes for metagenomic binning, comparative biology and taxonomic classification.</title>
        <authorList>
            <person name="Goeker M."/>
        </authorList>
    </citation>
    <scope>NUCLEOTIDE SEQUENCE [LARGE SCALE GENOMIC DNA]</scope>
    <source>
        <strain evidence="4 5">DSM 24233</strain>
    </source>
</reference>
<name>A0A846QLA4_9BACT</name>
<evidence type="ECO:0000313" key="4">
    <source>
        <dbReference type="EMBL" id="NJB67242.1"/>
    </source>
</evidence>
<evidence type="ECO:0000256" key="3">
    <source>
        <dbReference type="PROSITE-ProRule" id="PRU00023"/>
    </source>
</evidence>
<comment type="caution">
    <text evidence="4">The sequence shown here is derived from an EMBL/GenBank/DDBJ whole genome shotgun (WGS) entry which is preliminary data.</text>
</comment>
<evidence type="ECO:0000256" key="1">
    <source>
        <dbReference type="ARBA" id="ARBA00022737"/>
    </source>
</evidence>
<evidence type="ECO:0000256" key="2">
    <source>
        <dbReference type="ARBA" id="ARBA00023043"/>
    </source>
</evidence>
<protein>
    <submittedName>
        <fullName evidence="4">Ankyrin repeat protein</fullName>
    </submittedName>
</protein>
<gene>
    <name evidence="4" type="ORF">GGQ74_000882</name>
</gene>
<dbReference type="PANTHER" id="PTHR24198:SF165">
    <property type="entry name" value="ANKYRIN REPEAT-CONTAINING PROTEIN-RELATED"/>
    <property type="match status" value="1"/>
</dbReference>
<dbReference type="InterPro" id="IPR002110">
    <property type="entry name" value="Ankyrin_rpt"/>
</dbReference>
<dbReference type="RefSeq" id="WP_167940311.1">
    <property type="nucleotide sequence ID" value="NZ_JAATJA010000001.1"/>
</dbReference>
<dbReference type="PANTHER" id="PTHR24198">
    <property type="entry name" value="ANKYRIN REPEAT AND PROTEIN KINASE DOMAIN-CONTAINING PROTEIN"/>
    <property type="match status" value="1"/>
</dbReference>
<feature type="repeat" description="ANK" evidence="3">
    <location>
        <begin position="39"/>
        <end position="71"/>
    </location>
</feature>
<keyword evidence="1" id="KW-0677">Repeat</keyword>
<keyword evidence="5" id="KW-1185">Reference proteome</keyword>